<dbReference type="SUPFAM" id="SSF51206">
    <property type="entry name" value="cAMP-binding domain-like"/>
    <property type="match status" value="1"/>
</dbReference>
<feature type="domain" description="Cyclic nucleotide-binding" evidence="1">
    <location>
        <begin position="69"/>
        <end position="173"/>
    </location>
</feature>
<dbReference type="GO" id="GO:0003700">
    <property type="term" value="F:DNA-binding transcription factor activity"/>
    <property type="evidence" value="ECO:0007669"/>
    <property type="project" value="TreeGrafter"/>
</dbReference>
<dbReference type="AlphaFoldDB" id="A0A813JJX6"/>
<proteinExistence type="predicted"/>
<organism evidence="2 3">
    <name type="scientific">Polarella glacialis</name>
    <name type="common">Dinoflagellate</name>
    <dbReference type="NCBI Taxonomy" id="89957"/>
    <lineage>
        <taxon>Eukaryota</taxon>
        <taxon>Sar</taxon>
        <taxon>Alveolata</taxon>
        <taxon>Dinophyceae</taxon>
        <taxon>Suessiales</taxon>
        <taxon>Suessiaceae</taxon>
        <taxon>Polarella</taxon>
    </lineage>
</organism>
<dbReference type="CDD" id="cd00038">
    <property type="entry name" value="CAP_ED"/>
    <property type="match status" value="1"/>
</dbReference>
<gene>
    <name evidence="2" type="ORF">PGLA2088_LOCUS21276</name>
</gene>
<dbReference type="PROSITE" id="PS50042">
    <property type="entry name" value="CNMP_BINDING_3"/>
    <property type="match status" value="1"/>
</dbReference>
<comment type="caution">
    <text evidence="2">The sequence shown here is derived from an EMBL/GenBank/DDBJ whole genome shotgun (WGS) entry which is preliminary data.</text>
</comment>
<dbReference type="InterPro" id="IPR018490">
    <property type="entry name" value="cNMP-bd_dom_sf"/>
</dbReference>
<name>A0A813JJX6_POLGL</name>
<dbReference type="Pfam" id="PF00027">
    <property type="entry name" value="cNMP_binding"/>
    <property type="match status" value="1"/>
</dbReference>
<dbReference type="EMBL" id="CAJNNW010025754">
    <property type="protein sequence ID" value="CAE8679277.1"/>
    <property type="molecule type" value="Genomic_DNA"/>
</dbReference>
<sequence length="244" mass="27782">MGVMLTSSIFAGIAQQVVVYKSVASCLRQHLKQETSLSLAPRLLEKLTPAMQRELSLELLSATILRFPLFQGAPQSFVAQVSQAHCWLHAVEGDLIVEEGQLEQELVFLLEGRVVKLEVLGPNEDICEEILVSGAWFGERCFFGSDMIREFTVIADSQSELAILPLFEYMRVVQLFPRLWKQHNRLQKECRRGKLHLEELAYIRPSDHARRASGLVLTKRILHMVRRIVRTARWIFSRSGPSSA</sequence>
<dbReference type="InterPro" id="IPR050397">
    <property type="entry name" value="Env_Response_Regulators"/>
</dbReference>
<dbReference type="PANTHER" id="PTHR24567:SF26">
    <property type="entry name" value="REGULATORY PROTEIN YEIL"/>
    <property type="match status" value="1"/>
</dbReference>
<accession>A0A813JJX6</accession>
<evidence type="ECO:0000259" key="1">
    <source>
        <dbReference type="PROSITE" id="PS50042"/>
    </source>
</evidence>
<reference evidence="2" key="1">
    <citation type="submission" date="2021-02" db="EMBL/GenBank/DDBJ databases">
        <authorList>
            <person name="Dougan E. K."/>
            <person name="Rhodes N."/>
            <person name="Thang M."/>
            <person name="Chan C."/>
        </authorList>
    </citation>
    <scope>NUCLEOTIDE SEQUENCE</scope>
</reference>
<dbReference type="GO" id="GO:0005829">
    <property type="term" value="C:cytosol"/>
    <property type="evidence" value="ECO:0007669"/>
    <property type="project" value="TreeGrafter"/>
</dbReference>
<dbReference type="Proteomes" id="UP000626109">
    <property type="component" value="Unassembled WGS sequence"/>
</dbReference>
<dbReference type="Gene3D" id="2.60.120.10">
    <property type="entry name" value="Jelly Rolls"/>
    <property type="match status" value="1"/>
</dbReference>
<dbReference type="PANTHER" id="PTHR24567">
    <property type="entry name" value="CRP FAMILY TRANSCRIPTIONAL REGULATORY PROTEIN"/>
    <property type="match status" value="1"/>
</dbReference>
<protein>
    <recommendedName>
        <fullName evidence="1">Cyclic nucleotide-binding domain-containing protein</fullName>
    </recommendedName>
</protein>
<dbReference type="InterPro" id="IPR014710">
    <property type="entry name" value="RmlC-like_jellyroll"/>
</dbReference>
<evidence type="ECO:0000313" key="2">
    <source>
        <dbReference type="EMBL" id="CAE8679277.1"/>
    </source>
</evidence>
<dbReference type="InterPro" id="IPR000595">
    <property type="entry name" value="cNMP-bd_dom"/>
</dbReference>
<dbReference type="SMART" id="SM00100">
    <property type="entry name" value="cNMP"/>
    <property type="match status" value="1"/>
</dbReference>
<evidence type="ECO:0000313" key="3">
    <source>
        <dbReference type="Proteomes" id="UP000626109"/>
    </source>
</evidence>